<feature type="signal peptide" evidence="3">
    <location>
        <begin position="1"/>
        <end position="28"/>
    </location>
</feature>
<dbReference type="InterPro" id="IPR012289">
    <property type="entry name" value="Lytic_TGlycosylase_superhlx_L"/>
</dbReference>
<dbReference type="Pfam" id="PF14718">
    <property type="entry name" value="SLT_L"/>
    <property type="match status" value="1"/>
</dbReference>
<dbReference type="EMBL" id="JAPMOU010000002">
    <property type="protein sequence ID" value="MDE1460900.1"/>
    <property type="molecule type" value="Genomic_DNA"/>
</dbReference>
<dbReference type="InterPro" id="IPR008258">
    <property type="entry name" value="Transglycosylase_SLT_dom_1"/>
</dbReference>
<dbReference type="CDD" id="cd13401">
    <property type="entry name" value="Slt70-like"/>
    <property type="match status" value="1"/>
</dbReference>
<dbReference type="PANTHER" id="PTHR37423:SF5">
    <property type="entry name" value="SOLUBLE LYTIC MUREIN TRANSGLYCOSYLASE"/>
    <property type="match status" value="1"/>
</dbReference>
<name>A0ABT5U3F0_9GAMM</name>
<dbReference type="Gene3D" id="1.25.20.10">
    <property type="entry name" value="Bacterial muramidases"/>
    <property type="match status" value="1"/>
</dbReference>
<dbReference type="Gene3D" id="1.10.1240.20">
    <property type="entry name" value="Lytic transglycosylase, superhelical linker domain"/>
    <property type="match status" value="1"/>
</dbReference>
<dbReference type="InterPro" id="IPR008939">
    <property type="entry name" value="Lytic_TGlycosylase_superhlx_U"/>
</dbReference>
<sequence length="658" mass="77369">MKMQTIAPKALTLCISLLGATWWPTASANVPNQYTQERQLYQKALKALNKHDWKQFNQYQNKLTHYPLYPYLEYYELQRKLSVSPSKDINAFIKTYNDLPVTARLQQNWLRYLAKNKQWKTFKANYDPKRATVDLQCWYHRAQLATGQTKQAFQGAKQLWLSGKSQPKACDPLFTRWRNAGQLSQNLVWQRMSLAYEERNPGLGKYLSRFLNKANKPSGKIFYSTYRNPQKLFKSSRYKRNTPFMRDIIKTGLMQMARRNPQEALNLWKQYSRSHSFSASQSRAINQYISLYILKHFSADEIQWVDQVASKHPDQELVEWRLRIALKSQDWPSVKRAYKLLPAEQQQEPRWRYWYIRAQEALAKTNKAKKQVIKQYADLAKERDFYAFLAADRVQVPYRLNHQPFPVSAQTKNKIKSLGGIKRAAEFYQLNHVMSARREWHHLSKILSSEELIAAAEIAYNWKRYDQSIFNSARAKYWDDLQLRFPLAFKRPILSMSAKNQLSSSWVYAIARQESAFMYDARSHAGAMGLMQLMPATARHVARKNGFRYRGTKELLNPRKNIQLGTAYLVELMKTFNGNRILATAAYNAGPHRVKQWLKRSNNLPYDIWIESIPFNETRKYVQNVLAYQVIYSNKLGKSKTTVVTPKEKNYLYAWNKS</sequence>
<dbReference type="InterPro" id="IPR037061">
    <property type="entry name" value="Lytic_TGlycoase_superhlx_L_sf"/>
</dbReference>
<dbReference type="SUPFAM" id="SSF53955">
    <property type="entry name" value="Lysozyme-like"/>
    <property type="match status" value="1"/>
</dbReference>
<evidence type="ECO:0000259" key="4">
    <source>
        <dbReference type="Pfam" id="PF01464"/>
    </source>
</evidence>
<evidence type="ECO:0000256" key="2">
    <source>
        <dbReference type="ARBA" id="ARBA00022729"/>
    </source>
</evidence>
<dbReference type="SUPFAM" id="SSF48435">
    <property type="entry name" value="Bacterial muramidases"/>
    <property type="match status" value="1"/>
</dbReference>
<feature type="chain" id="PRO_5045093426" evidence="3">
    <location>
        <begin position="29"/>
        <end position="658"/>
    </location>
</feature>
<feature type="domain" description="Transglycosylase SLT" evidence="4">
    <location>
        <begin position="495"/>
        <end position="608"/>
    </location>
</feature>
<evidence type="ECO:0000313" key="7">
    <source>
        <dbReference type="Proteomes" id="UP001528823"/>
    </source>
</evidence>
<evidence type="ECO:0000256" key="1">
    <source>
        <dbReference type="ARBA" id="ARBA00007734"/>
    </source>
</evidence>
<proteinExistence type="inferred from homology"/>
<protein>
    <submittedName>
        <fullName evidence="6">Transglycosylase SLT domain-containing protein</fullName>
    </submittedName>
</protein>
<accession>A0ABT5U3F0</accession>
<dbReference type="RefSeq" id="WP_274687267.1">
    <property type="nucleotide sequence ID" value="NZ_JAPMOU010000002.1"/>
</dbReference>
<dbReference type="Gene3D" id="1.10.530.10">
    <property type="match status" value="1"/>
</dbReference>
<comment type="caution">
    <text evidence="6">The sequence shown here is derived from an EMBL/GenBank/DDBJ whole genome shotgun (WGS) entry which is preliminary data.</text>
</comment>
<feature type="domain" description="Lytic transglycosylase superhelical linker" evidence="5">
    <location>
        <begin position="415"/>
        <end position="481"/>
    </location>
</feature>
<dbReference type="PANTHER" id="PTHR37423">
    <property type="entry name" value="SOLUBLE LYTIC MUREIN TRANSGLYCOSYLASE-RELATED"/>
    <property type="match status" value="1"/>
</dbReference>
<gene>
    <name evidence="6" type="ORF">ORQ98_02845</name>
</gene>
<organism evidence="6 7">
    <name type="scientific">Spartinivicinus poritis</name>
    <dbReference type="NCBI Taxonomy" id="2994640"/>
    <lineage>
        <taxon>Bacteria</taxon>
        <taxon>Pseudomonadati</taxon>
        <taxon>Pseudomonadota</taxon>
        <taxon>Gammaproteobacteria</taxon>
        <taxon>Oceanospirillales</taxon>
        <taxon>Zooshikellaceae</taxon>
        <taxon>Spartinivicinus</taxon>
    </lineage>
</organism>
<evidence type="ECO:0000259" key="5">
    <source>
        <dbReference type="Pfam" id="PF14718"/>
    </source>
</evidence>
<dbReference type="InterPro" id="IPR023346">
    <property type="entry name" value="Lysozyme-like_dom_sf"/>
</dbReference>
<keyword evidence="7" id="KW-1185">Reference proteome</keyword>
<dbReference type="Pfam" id="PF00760">
    <property type="entry name" value="Cucumo_coat"/>
    <property type="match status" value="1"/>
</dbReference>
<evidence type="ECO:0000256" key="3">
    <source>
        <dbReference type="SAM" id="SignalP"/>
    </source>
</evidence>
<keyword evidence="2 3" id="KW-0732">Signal</keyword>
<comment type="similarity">
    <text evidence="1">Belongs to the transglycosylase Slt family.</text>
</comment>
<dbReference type="Proteomes" id="UP001528823">
    <property type="component" value="Unassembled WGS sequence"/>
</dbReference>
<evidence type="ECO:0000313" key="6">
    <source>
        <dbReference type="EMBL" id="MDE1460900.1"/>
    </source>
</evidence>
<dbReference type="Pfam" id="PF01464">
    <property type="entry name" value="SLT"/>
    <property type="match status" value="1"/>
</dbReference>
<reference evidence="6 7" key="1">
    <citation type="submission" date="2022-11" db="EMBL/GenBank/DDBJ databases">
        <title>Spartinivicinus poritis sp. nov., isolated from scleractinian coral Porites lutea.</title>
        <authorList>
            <person name="Zhang G."/>
            <person name="Cai L."/>
            <person name="Wei Q."/>
        </authorList>
    </citation>
    <scope>NUCLEOTIDE SEQUENCE [LARGE SCALE GENOMIC DNA]</scope>
    <source>
        <strain evidence="6 7">A2-2</strain>
    </source>
</reference>